<dbReference type="EMBL" id="GBRD01010913">
    <property type="protein sequence ID" value="JAG54911.1"/>
    <property type="molecule type" value="Transcribed_RNA"/>
</dbReference>
<sequence length="106" mass="11843">EREDLKDFRSFLRMEKQQFDVLLEAIAPKISKADTVLPSLADYTSRVGERVGPERVDEWWGVPTRPSESASLLSTVSAKTTRPSLGRVLSRLITLGFARPSALSRP</sequence>
<feature type="non-terminal residue" evidence="1">
    <location>
        <position position="106"/>
    </location>
</feature>
<organism evidence="1">
    <name type="scientific">Lygus hesperus</name>
    <name type="common">Western plant bug</name>
    <dbReference type="NCBI Taxonomy" id="30085"/>
    <lineage>
        <taxon>Eukaryota</taxon>
        <taxon>Metazoa</taxon>
        <taxon>Ecdysozoa</taxon>
        <taxon>Arthropoda</taxon>
        <taxon>Hexapoda</taxon>
        <taxon>Insecta</taxon>
        <taxon>Pterygota</taxon>
        <taxon>Neoptera</taxon>
        <taxon>Paraneoptera</taxon>
        <taxon>Hemiptera</taxon>
        <taxon>Heteroptera</taxon>
        <taxon>Panheteroptera</taxon>
        <taxon>Cimicomorpha</taxon>
        <taxon>Miridae</taxon>
        <taxon>Mirini</taxon>
        <taxon>Lygus</taxon>
    </lineage>
</organism>
<evidence type="ECO:0000313" key="1">
    <source>
        <dbReference type="EMBL" id="JAG54911.1"/>
    </source>
</evidence>
<name>A0A0K8SNN1_LYGHE</name>
<protein>
    <submittedName>
        <fullName evidence="1">Uncharacterized protein</fullName>
    </submittedName>
</protein>
<dbReference type="AlphaFoldDB" id="A0A0K8SNN1"/>
<reference evidence="1" key="1">
    <citation type="submission" date="2014-09" db="EMBL/GenBank/DDBJ databases">
        <authorList>
            <person name="Magalhaes I.L.F."/>
            <person name="Oliveira U."/>
            <person name="Santos F.R."/>
            <person name="Vidigal T.H.D.A."/>
            <person name="Brescovit A.D."/>
            <person name="Santos A.J."/>
        </authorList>
    </citation>
    <scope>NUCLEOTIDE SEQUENCE</scope>
</reference>
<feature type="non-terminal residue" evidence="1">
    <location>
        <position position="1"/>
    </location>
</feature>
<proteinExistence type="predicted"/>
<accession>A0A0K8SNN1</accession>